<keyword evidence="4 5" id="KW-0472">Membrane</keyword>
<evidence type="ECO:0000313" key="6">
    <source>
        <dbReference type="EMBL" id="NKC03167.1"/>
    </source>
</evidence>
<feature type="transmembrane region" description="Helical" evidence="5">
    <location>
        <begin position="141"/>
        <end position="162"/>
    </location>
</feature>
<sequence>MTRKYSIWLNIIGLSAVCFTLLFAFADQIVQGNIPCPLCILQRAGIIAAGFGLALNLRTGMRPSHYGLIILGAAISGSVAARHILLHIVPGTGAYGNAFLDLHFYTWGFIISALMITGAAIMLLFDRQFGEVQPALTMKTAVYLPIALFMVLTVANGVSTLLQCGGGICPADPTGYLLLS</sequence>
<reference evidence="6 7" key="1">
    <citation type="submission" date="2020-03" db="EMBL/GenBank/DDBJ databases">
        <title>Whole genome sequencing of clinical and environmental type strains of Ochrobactrum.</title>
        <authorList>
            <person name="Dharne M."/>
        </authorList>
    </citation>
    <scope>NUCLEOTIDE SEQUENCE [LARGE SCALE GENOMIC DNA]</scope>
    <source>
        <strain evidence="6 7">CIP 109452</strain>
    </source>
</reference>
<evidence type="ECO:0000256" key="5">
    <source>
        <dbReference type="SAM" id="Phobius"/>
    </source>
</evidence>
<keyword evidence="2 5" id="KW-0812">Transmembrane</keyword>
<dbReference type="InterPro" id="IPR023380">
    <property type="entry name" value="DsbB-like_sf"/>
</dbReference>
<feature type="transmembrane region" description="Helical" evidence="5">
    <location>
        <begin position="32"/>
        <end position="54"/>
    </location>
</feature>
<accession>A0ABX1DPH0</accession>
<keyword evidence="3 5" id="KW-1133">Transmembrane helix</keyword>
<dbReference type="Pfam" id="PF02600">
    <property type="entry name" value="DsbB"/>
    <property type="match status" value="1"/>
</dbReference>
<dbReference type="InterPro" id="IPR003752">
    <property type="entry name" value="DiS_bond_form_DsbB/BdbC"/>
</dbReference>
<dbReference type="EMBL" id="JAAVLN010000001">
    <property type="protein sequence ID" value="NKC03167.1"/>
    <property type="molecule type" value="Genomic_DNA"/>
</dbReference>
<proteinExistence type="predicted"/>
<evidence type="ECO:0000256" key="4">
    <source>
        <dbReference type="ARBA" id="ARBA00023136"/>
    </source>
</evidence>
<evidence type="ECO:0000256" key="2">
    <source>
        <dbReference type="ARBA" id="ARBA00022692"/>
    </source>
</evidence>
<feature type="transmembrane region" description="Helical" evidence="5">
    <location>
        <begin position="66"/>
        <end position="85"/>
    </location>
</feature>
<dbReference type="Proteomes" id="UP000704467">
    <property type="component" value="Unassembled WGS sequence"/>
</dbReference>
<dbReference type="SUPFAM" id="SSF158442">
    <property type="entry name" value="DsbB-like"/>
    <property type="match status" value="1"/>
</dbReference>
<comment type="subcellular location">
    <subcellularLocation>
        <location evidence="1">Membrane</location>
        <topology evidence="1">Multi-pass membrane protein</topology>
    </subcellularLocation>
</comment>
<comment type="caution">
    <text evidence="6">The sequence shown here is derived from an EMBL/GenBank/DDBJ whole genome shotgun (WGS) entry which is preliminary data.</text>
</comment>
<organism evidence="6 7">
    <name type="scientific">Brucella haematophila</name>
    <dbReference type="NCBI Taxonomy" id="419474"/>
    <lineage>
        <taxon>Bacteria</taxon>
        <taxon>Pseudomonadati</taxon>
        <taxon>Pseudomonadota</taxon>
        <taxon>Alphaproteobacteria</taxon>
        <taxon>Hyphomicrobiales</taxon>
        <taxon>Brucellaceae</taxon>
        <taxon>Brucella/Ochrobactrum group</taxon>
        <taxon>Brucella</taxon>
    </lineage>
</organism>
<feature type="transmembrane region" description="Helical" evidence="5">
    <location>
        <begin position="105"/>
        <end position="125"/>
    </location>
</feature>
<name>A0ABX1DPH0_9HYPH</name>
<evidence type="ECO:0000256" key="3">
    <source>
        <dbReference type="ARBA" id="ARBA00022989"/>
    </source>
</evidence>
<feature type="transmembrane region" description="Helical" evidence="5">
    <location>
        <begin position="7"/>
        <end position="26"/>
    </location>
</feature>
<dbReference type="Gene3D" id="1.20.1550.10">
    <property type="entry name" value="DsbB-like"/>
    <property type="match status" value="1"/>
</dbReference>
<gene>
    <name evidence="6" type="ORF">HED55_06820</name>
</gene>
<evidence type="ECO:0000313" key="7">
    <source>
        <dbReference type="Proteomes" id="UP000704467"/>
    </source>
</evidence>
<protein>
    <submittedName>
        <fullName evidence="6">Disulfide bond formation protein B</fullName>
    </submittedName>
</protein>
<keyword evidence="7" id="KW-1185">Reference proteome</keyword>
<evidence type="ECO:0000256" key="1">
    <source>
        <dbReference type="ARBA" id="ARBA00004141"/>
    </source>
</evidence>